<reference evidence="15 16" key="1">
    <citation type="submission" date="2020-08" db="EMBL/GenBank/DDBJ databases">
        <title>Cohnella phylogeny.</title>
        <authorList>
            <person name="Dunlap C."/>
        </authorList>
    </citation>
    <scope>NUCLEOTIDE SEQUENCE [LARGE SCALE GENOMIC DNA]</scope>
    <source>
        <strain evidence="15 16">DSM 103658</strain>
    </source>
</reference>
<dbReference type="InterPro" id="IPR004358">
    <property type="entry name" value="Sig_transdc_His_kin-like_C"/>
</dbReference>
<comment type="catalytic activity">
    <reaction evidence="1">
        <text>ATP + protein L-histidine = ADP + protein N-phospho-L-histidine.</text>
        <dbReference type="EC" id="2.7.13.3"/>
    </reaction>
</comment>
<keyword evidence="6" id="KW-0808">Transferase</keyword>
<dbReference type="InterPro" id="IPR010559">
    <property type="entry name" value="Sig_transdc_His_kin_internal"/>
</dbReference>
<gene>
    <name evidence="15" type="ORF">H4Q31_17195</name>
</gene>
<protein>
    <recommendedName>
        <fullName evidence="3">histidine kinase</fullName>
        <ecNumber evidence="3">2.7.13.3</ecNumber>
    </recommendedName>
</protein>
<evidence type="ECO:0000313" key="16">
    <source>
        <dbReference type="Proteomes" id="UP000574133"/>
    </source>
</evidence>
<keyword evidence="11 12" id="KW-0472">Membrane</keyword>
<dbReference type="PANTHER" id="PTHR34220">
    <property type="entry name" value="SENSOR HISTIDINE KINASE YPDA"/>
    <property type="match status" value="1"/>
</dbReference>
<dbReference type="InterPro" id="IPR050640">
    <property type="entry name" value="Bact_2-comp_sensor_kinase"/>
</dbReference>
<dbReference type="PROSITE" id="PS50109">
    <property type="entry name" value="HIS_KIN"/>
    <property type="match status" value="1"/>
</dbReference>
<dbReference type="InterPro" id="IPR003594">
    <property type="entry name" value="HATPase_dom"/>
</dbReference>
<dbReference type="AlphaFoldDB" id="A0A841TGH1"/>
<dbReference type="GO" id="GO:0005886">
    <property type="term" value="C:plasma membrane"/>
    <property type="evidence" value="ECO:0007669"/>
    <property type="project" value="UniProtKB-SubCell"/>
</dbReference>
<comment type="caution">
    <text evidence="15">The sequence shown here is derived from an EMBL/GenBank/DDBJ whole genome shotgun (WGS) entry which is preliminary data.</text>
</comment>
<evidence type="ECO:0000256" key="1">
    <source>
        <dbReference type="ARBA" id="ARBA00000085"/>
    </source>
</evidence>
<dbReference type="PROSITE" id="PS50885">
    <property type="entry name" value="HAMP"/>
    <property type="match status" value="1"/>
</dbReference>
<keyword evidence="12" id="KW-0812">Transmembrane</keyword>
<evidence type="ECO:0000256" key="7">
    <source>
        <dbReference type="ARBA" id="ARBA00022741"/>
    </source>
</evidence>
<evidence type="ECO:0000259" key="13">
    <source>
        <dbReference type="PROSITE" id="PS50109"/>
    </source>
</evidence>
<dbReference type="InterPro" id="IPR003660">
    <property type="entry name" value="HAMP_dom"/>
</dbReference>
<comment type="subcellular location">
    <subcellularLocation>
        <location evidence="2">Cell membrane</location>
        <topology evidence="2">Multi-pass membrane protein</topology>
    </subcellularLocation>
</comment>
<dbReference type="InterPro" id="IPR005467">
    <property type="entry name" value="His_kinase_dom"/>
</dbReference>
<keyword evidence="10" id="KW-0902">Two-component regulatory system</keyword>
<proteinExistence type="predicted"/>
<evidence type="ECO:0000256" key="4">
    <source>
        <dbReference type="ARBA" id="ARBA00022475"/>
    </source>
</evidence>
<keyword evidence="9" id="KW-0067">ATP-binding</keyword>
<dbReference type="Proteomes" id="UP000574133">
    <property type="component" value="Unassembled WGS sequence"/>
</dbReference>
<feature type="domain" description="Histidine kinase" evidence="13">
    <location>
        <begin position="495"/>
        <end position="630"/>
    </location>
</feature>
<evidence type="ECO:0000256" key="2">
    <source>
        <dbReference type="ARBA" id="ARBA00004651"/>
    </source>
</evidence>
<dbReference type="SMART" id="SM00304">
    <property type="entry name" value="HAMP"/>
    <property type="match status" value="1"/>
</dbReference>
<evidence type="ECO:0000256" key="12">
    <source>
        <dbReference type="SAM" id="Phobius"/>
    </source>
</evidence>
<dbReference type="EMBL" id="JACJVN010000065">
    <property type="protein sequence ID" value="MBB6679029.1"/>
    <property type="molecule type" value="Genomic_DNA"/>
</dbReference>
<keyword evidence="12" id="KW-1133">Transmembrane helix</keyword>
<dbReference type="PANTHER" id="PTHR34220:SF7">
    <property type="entry name" value="SENSOR HISTIDINE KINASE YPDA"/>
    <property type="match status" value="1"/>
</dbReference>
<dbReference type="EC" id="2.7.13.3" evidence="3"/>
<evidence type="ECO:0000256" key="11">
    <source>
        <dbReference type="ARBA" id="ARBA00023136"/>
    </source>
</evidence>
<evidence type="ECO:0000256" key="6">
    <source>
        <dbReference type="ARBA" id="ARBA00022679"/>
    </source>
</evidence>
<evidence type="ECO:0000256" key="3">
    <source>
        <dbReference type="ARBA" id="ARBA00012438"/>
    </source>
</evidence>
<evidence type="ECO:0000256" key="8">
    <source>
        <dbReference type="ARBA" id="ARBA00022777"/>
    </source>
</evidence>
<organism evidence="15 16">
    <name type="scientific">Cohnella lubricantis</name>
    <dbReference type="NCBI Taxonomy" id="2163172"/>
    <lineage>
        <taxon>Bacteria</taxon>
        <taxon>Bacillati</taxon>
        <taxon>Bacillota</taxon>
        <taxon>Bacilli</taxon>
        <taxon>Bacillales</taxon>
        <taxon>Paenibacillaceae</taxon>
        <taxon>Cohnella</taxon>
    </lineage>
</organism>
<evidence type="ECO:0000256" key="5">
    <source>
        <dbReference type="ARBA" id="ARBA00022553"/>
    </source>
</evidence>
<evidence type="ECO:0000259" key="14">
    <source>
        <dbReference type="PROSITE" id="PS50885"/>
    </source>
</evidence>
<dbReference type="SUPFAM" id="SSF158472">
    <property type="entry name" value="HAMP domain-like"/>
    <property type="match status" value="1"/>
</dbReference>
<feature type="transmembrane region" description="Helical" evidence="12">
    <location>
        <begin position="21"/>
        <end position="45"/>
    </location>
</feature>
<feature type="transmembrane region" description="Helical" evidence="12">
    <location>
        <begin position="320"/>
        <end position="343"/>
    </location>
</feature>
<evidence type="ECO:0000313" key="15">
    <source>
        <dbReference type="EMBL" id="MBB6679029.1"/>
    </source>
</evidence>
<keyword evidence="4" id="KW-1003">Cell membrane</keyword>
<dbReference type="RefSeq" id="WP_185180287.1">
    <property type="nucleotide sequence ID" value="NZ_CBCSEP010000002.1"/>
</dbReference>
<evidence type="ECO:0000256" key="10">
    <source>
        <dbReference type="ARBA" id="ARBA00023012"/>
    </source>
</evidence>
<keyword evidence="7" id="KW-0547">Nucleotide-binding</keyword>
<dbReference type="GO" id="GO:0000155">
    <property type="term" value="F:phosphorelay sensor kinase activity"/>
    <property type="evidence" value="ECO:0007669"/>
    <property type="project" value="InterPro"/>
</dbReference>
<keyword evidence="8 15" id="KW-0418">Kinase</keyword>
<dbReference type="SUPFAM" id="SSF55874">
    <property type="entry name" value="ATPase domain of HSP90 chaperone/DNA topoisomerase II/histidine kinase"/>
    <property type="match status" value="1"/>
</dbReference>
<keyword evidence="5" id="KW-0597">Phosphoprotein</keyword>
<name>A0A841TGH1_9BACL</name>
<accession>A0A841TGH1</accession>
<sequence length="637" mass="72800">MARTGRSWAATIRIAIAGLPIQAKLILSFVLIIFIPIVLFGWYVLNGISDSAIREITKKSENILDIEKNNIQNNFDLMEWTGQLALTETNRSMKDYLNSQEEMDTASLLDFKRNTFSSFERFLNNNPRIAAVRLYTSNPHVYEFWPVVLKEERIMNKPWYKAVLQQQGINWWEIQHDIDFSAISPDDSAGDGPFVSLLREFTYEDRKTHNGVLEVSMNVKQFFTKTYSVQEPSSQLLVVARDGEIYTDDRAQIFQRATAQELISKIPLKPEESDSGERFEYNGGSYLAIQSYVPQLDIHLVNVVSLADTMADLKHTRNNLLLIALMLAAVLIVISAFMHSLILKRLKVLRDSMKKVRSGDFHLDVPVYGSDEVGELGHHYRQMLRKINELIVDQVNRQAATKEAELRSLKNQIDSHFLYNTLENLKMLAEVEGQYTISDALTSLGGMMRYSLQWTHDRVRLRDEIEHIRNYAAIMNVRYDGRLELRVDVPEECMDQEVLKMSLQPIVENAVKHGMDSPRLKGGKLTIALSAAIRQEQCVIEVTDNGKGIPEERLRRLNRMLRMDESDYRELREMFGQGQREGGGSGSGSGIGLRNVDQRLVMSYGQESGIRIESLEGSYTRVVMTLPKFNWTGGEGR</sequence>
<dbReference type="Pfam" id="PF06580">
    <property type="entry name" value="His_kinase"/>
    <property type="match status" value="1"/>
</dbReference>
<dbReference type="GO" id="GO:0005524">
    <property type="term" value="F:ATP binding"/>
    <property type="evidence" value="ECO:0007669"/>
    <property type="project" value="UniProtKB-KW"/>
</dbReference>
<dbReference type="CDD" id="cd06225">
    <property type="entry name" value="HAMP"/>
    <property type="match status" value="1"/>
</dbReference>
<dbReference type="Pfam" id="PF00672">
    <property type="entry name" value="HAMP"/>
    <property type="match status" value="1"/>
</dbReference>
<keyword evidence="16" id="KW-1185">Reference proteome</keyword>
<dbReference type="Pfam" id="PF02518">
    <property type="entry name" value="HATPase_c"/>
    <property type="match status" value="1"/>
</dbReference>
<dbReference type="Gene3D" id="6.10.340.10">
    <property type="match status" value="1"/>
</dbReference>
<dbReference type="PRINTS" id="PR00344">
    <property type="entry name" value="BCTRLSENSOR"/>
</dbReference>
<dbReference type="Gene3D" id="3.30.565.10">
    <property type="entry name" value="Histidine kinase-like ATPase, C-terminal domain"/>
    <property type="match status" value="1"/>
</dbReference>
<feature type="domain" description="HAMP" evidence="14">
    <location>
        <begin position="340"/>
        <end position="392"/>
    </location>
</feature>
<dbReference type="SMART" id="SM00387">
    <property type="entry name" value="HATPase_c"/>
    <property type="match status" value="1"/>
</dbReference>
<dbReference type="InterPro" id="IPR036890">
    <property type="entry name" value="HATPase_C_sf"/>
</dbReference>
<evidence type="ECO:0000256" key="9">
    <source>
        <dbReference type="ARBA" id="ARBA00022840"/>
    </source>
</evidence>